<dbReference type="InterPro" id="IPR050515">
    <property type="entry name" value="Beta-lactam/transpept"/>
</dbReference>
<dbReference type="Gene3D" id="3.90.1310.10">
    <property type="entry name" value="Penicillin-binding protein 2a (Domain 2)"/>
    <property type="match status" value="1"/>
</dbReference>
<evidence type="ECO:0000256" key="2">
    <source>
        <dbReference type="ARBA" id="ARBA00007171"/>
    </source>
</evidence>
<evidence type="ECO:0000259" key="4">
    <source>
        <dbReference type="Pfam" id="PF00905"/>
    </source>
</evidence>
<name>A0A9D1G4F2_9FIRM</name>
<dbReference type="PANTHER" id="PTHR30627">
    <property type="entry name" value="PEPTIDOGLYCAN D,D-TRANSPEPTIDASE"/>
    <property type="match status" value="1"/>
</dbReference>
<proteinExistence type="inferred from homology"/>
<dbReference type="PANTHER" id="PTHR30627:SF1">
    <property type="entry name" value="PEPTIDOGLYCAN D,D-TRANSPEPTIDASE FTSI"/>
    <property type="match status" value="1"/>
</dbReference>
<dbReference type="Proteomes" id="UP000886876">
    <property type="component" value="Unassembled WGS sequence"/>
</dbReference>
<dbReference type="InterPro" id="IPR036138">
    <property type="entry name" value="PBP_dimer_sf"/>
</dbReference>
<dbReference type="GO" id="GO:0008658">
    <property type="term" value="F:penicillin binding"/>
    <property type="evidence" value="ECO:0007669"/>
    <property type="project" value="InterPro"/>
</dbReference>
<dbReference type="GO" id="GO:0071555">
    <property type="term" value="P:cell wall organization"/>
    <property type="evidence" value="ECO:0007669"/>
    <property type="project" value="TreeGrafter"/>
</dbReference>
<sequence length="343" mass="37639">MTDRRPGAGPNRMMLRRTLFLLSVCGIAAFIVLAAKLYDIQIIHHDEYEAAAIAQQVRETTVSAARGTIYDRNGIILAMSAGVDTIYISPAEIERGGEDAEAIADGLSEILSVDRETILKRAQNTKSWYEVVARKVEPEITEQVREFKAEGGYSGIKIESDTKRYYPFGSLASHVIGFVGLENTGLGGIEAKYDELLSGENGFVLRSTTAAGTDMLYTSYEDYVDAEDGQSLCLTIDSTIQYYVEKHLAQAVEDYDIQNGAAAICMEVDTGAILAMASLGNFDLNDYQTISAEAEAEISSIAQSEEEYNELYALAQQQQWRNKAISDTYEPGSTFKIITLAMA</sequence>
<dbReference type="EMBL" id="DVJS01000019">
    <property type="protein sequence ID" value="HIS96484.1"/>
    <property type="molecule type" value="Genomic_DNA"/>
</dbReference>
<keyword evidence="3" id="KW-0472">Membrane</keyword>
<evidence type="ECO:0008006" key="8">
    <source>
        <dbReference type="Google" id="ProtNLM"/>
    </source>
</evidence>
<dbReference type="Gene3D" id="3.40.710.10">
    <property type="entry name" value="DD-peptidase/beta-lactamase superfamily"/>
    <property type="match status" value="1"/>
</dbReference>
<reference evidence="6" key="1">
    <citation type="submission" date="2020-10" db="EMBL/GenBank/DDBJ databases">
        <authorList>
            <person name="Gilroy R."/>
        </authorList>
    </citation>
    <scope>NUCLEOTIDE SEQUENCE</scope>
    <source>
        <strain evidence="6">ChiHecec3B27-6122</strain>
    </source>
</reference>
<accession>A0A9D1G4F2</accession>
<feature type="domain" description="Penicillin-binding protein transpeptidase" evidence="4">
    <location>
        <begin position="262"/>
        <end position="343"/>
    </location>
</feature>
<dbReference type="Pfam" id="PF00905">
    <property type="entry name" value="Transpeptidase"/>
    <property type="match status" value="1"/>
</dbReference>
<dbReference type="InterPro" id="IPR005311">
    <property type="entry name" value="PBP_dimer"/>
</dbReference>
<evidence type="ECO:0000256" key="3">
    <source>
        <dbReference type="ARBA" id="ARBA00023136"/>
    </source>
</evidence>
<comment type="caution">
    <text evidence="6">The sequence shown here is derived from an EMBL/GenBank/DDBJ whole genome shotgun (WGS) entry which is preliminary data.</text>
</comment>
<evidence type="ECO:0000259" key="5">
    <source>
        <dbReference type="Pfam" id="PF03717"/>
    </source>
</evidence>
<feature type="domain" description="Penicillin-binding protein dimerisation" evidence="5">
    <location>
        <begin position="62"/>
        <end position="212"/>
    </location>
</feature>
<dbReference type="Pfam" id="PF03717">
    <property type="entry name" value="PBP_dimer"/>
    <property type="match status" value="1"/>
</dbReference>
<comment type="subcellular location">
    <subcellularLocation>
        <location evidence="1">Membrane</location>
    </subcellularLocation>
</comment>
<dbReference type="InterPro" id="IPR012338">
    <property type="entry name" value="Beta-lactam/transpept-like"/>
</dbReference>
<comment type="similarity">
    <text evidence="2">Belongs to the transpeptidase family.</text>
</comment>
<gene>
    <name evidence="6" type="ORF">IAD42_00755</name>
</gene>
<dbReference type="GO" id="GO:0005886">
    <property type="term" value="C:plasma membrane"/>
    <property type="evidence" value="ECO:0007669"/>
    <property type="project" value="TreeGrafter"/>
</dbReference>
<evidence type="ECO:0000256" key="1">
    <source>
        <dbReference type="ARBA" id="ARBA00004370"/>
    </source>
</evidence>
<dbReference type="InterPro" id="IPR001460">
    <property type="entry name" value="PCN-bd_Tpept"/>
</dbReference>
<dbReference type="SUPFAM" id="SSF56601">
    <property type="entry name" value="beta-lactamase/transpeptidase-like"/>
    <property type="match status" value="1"/>
</dbReference>
<evidence type="ECO:0000313" key="6">
    <source>
        <dbReference type="EMBL" id="HIS96484.1"/>
    </source>
</evidence>
<reference evidence="6" key="2">
    <citation type="journal article" date="2021" name="PeerJ">
        <title>Extensive microbial diversity within the chicken gut microbiome revealed by metagenomics and culture.</title>
        <authorList>
            <person name="Gilroy R."/>
            <person name="Ravi A."/>
            <person name="Getino M."/>
            <person name="Pursley I."/>
            <person name="Horton D.L."/>
            <person name="Alikhan N.F."/>
            <person name="Baker D."/>
            <person name="Gharbi K."/>
            <person name="Hall N."/>
            <person name="Watson M."/>
            <person name="Adriaenssens E.M."/>
            <person name="Foster-Nyarko E."/>
            <person name="Jarju S."/>
            <person name="Secka A."/>
            <person name="Antonio M."/>
            <person name="Oren A."/>
            <person name="Chaudhuri R.R."/>
            <person name="La Ragione R."/>
            <person name="Hildebrand F."/>
            <person name="Pallen M.J."/>
        </authorList>
    </citation>
    <scope>NUCLEOTIDE SEQUENCE</scope>
    <source>
        <strain evidence="6">ChiHecec3B27-6122</strain>
    </source>
</reference>
<dbReference type="SUPFAM" id="SSF56519">
    <property type="entry name" value="Penicillin binding protein dimerisation domain"/>
    <property type="match status" value="1"/>
</dbReference>
<dbReference type="AlphaFoldDB" id="A0A9D1G4F2"/>
<feature type="non-terminal residue" evidence="6">
    <location>
        <position position="343"/>
    </location>
</feature>
<protein>
    <recommendedName>
        <fullName evidence="8">Penicillin-binding protein 2</fullName>
    </recommendedName>
</protein>
<organism evidence="6 7">
    <name type="scientific">Candidatus Scatomorpha pullistercoris</name>
    <dbReference type="NCBI Taxonomy" id="2840929"/>
    <lineage>
        <taxon>Bacteria</taxon>
        <taxon>Bacillati</taxon>
        <taxon>Bacillota</taxon>
        <taxon>Clostridia</taxon>
        <taxon>Eubacteriales</taxon>
        <taxon>Candidatus Scatomorpha</taxon>
    </lineage>
</organism>
<evidence type="ECO:0000313" key="7">
    <source>
        <dbReference type="Proteomes" id="UP000886876"/>
    </source>
</evidence>